<reference evidence="6 7" key="1">
    <citation type="journal article" date="2012" name="J. Bacteriol.">
        <title>Genome sequence of the bacterium Streptomyces davawensis JCM 4913 and heterologous production of the unique antibiotic roseoflavin.</title>
        <authorList>
            <person name="Jankowitsch F."/>
            <person name="Schwarz J."/>
            <person name="Ruckert C."/>
            <person name="Gust B."/>
            <person name="Szczepanowski R."/>
            <person name="Blom J."/>
            <person name="Pelzer S."/>
            <person name="Kalinowski J."/>
            <person name="Mack M."/>
        </authorList>
    </citation>
    <scope>NUCLEOTIDE SEQUENCE [LARGE SCALE GENOMIC DNA]</scope>
    <source>
        <strain evidence="7">DSM 101723 / JCM 4913 / KCC S-0913 / 768</strain>
    </source>
</reference>
<name>K4QZ45_STRDJ</name>
<keyword evidence="1" id="KW-0805">Transcription regulation</keyword>
<evidence type="ECO:0000256" key="2">
    <source>
        <dbReference type="ARBA" id="ARBA00023125"/>
    </source>
</evidence>
<keyword evidence="2 4" id="KW-0238">DNA-binding</keyword>
<evidence type="ECO:0000256" key="3">
    <source>
        <dbReference type="ARBA" id="ARBA00023163"/>
    </source>
</evidence>
<dbReference type="InterPro" id="IPR050109">
    <property type="entry name" value="HTH-type_TetR-like_transc_reg"/>
</dbReference>
<proteinExistence type="predicted"/>
<dbReference type="PATRIC" id="fig|1214101.3.peg.1772"/>
<dbReference type="Gene3D" id="1.10.357.10">
    <property type="entry name" value="Tetracycline Repressor, domain 2"/>
    <property type="match status" value="1"/>
</dbReference>
<dbReference type="PANTHER" id="PTHR30055">
    <property type="entry name" value="HTH-TYPE TRANSCRIPTIONAL REGULATOR RUTR"/>
    <property type="match status" value="1"/>
</dbReference>
<dbReference type="GO" id="GO:0000976">
    <property type="term" value="F:transcription cis-regulatory region binding"/>
    <property type="evidence" value="ECO:0007669"/>
    <property type="project" value="TreeGrafter"/>
</dbReference>
<dbReference type="EMBL" id="HE971709">
    <property type="protein sequence ID" value="CCK26125.1"/>
    <property type="molecule type" value="Genomic_DNA"/>
</dbReference>
<sequence length="246" mass="26839">MPGKPLTGSGTPGFHTAYGTAFSGTIRRMETQKKAPRGTRKRDVPLTKDGICAKALELIDADGVDALTMRKLAAALDANPMSLYHHVPNKDAVLRGVTERVGSQFRTPEREDAPWQDRLRQLALDFRALAHRHPKLMGYSFGRADFVQPDDPFWRGLTDTLAAAELPAEEVPRVAATLRAVFTGLLVSELTGALQRWSTFPTTATGPDRDEAPAPSHDVIDTMFNRALDAAIAGVENQPTRTRAKG</sequence>
<dbReference type="SUPFAM" id="SSF46689">
    <property type="entry name" value="Homeodomain-like"/>
    <property type="match status" value="1"/>
</dbReference>
<keyword evidence="3" id="KW-0804">Transcription</keyword>
<dbReference type="PRINTS" id="PR00400">
    <property type="entry name" value="TETREPRESSOR"/>
</dbReference>
<dbReference type="Pfam" id="PF00440">
    <property type="entry name" value="TetR_N"/>
    <property type="match status" value="1"/>
</dbReference>
<dbReference type="GO" id="GO:0003700">
    <property type="term" value="F:DNA-binding transcription factor activity"/>
    <property type="evidence" value="ECO:0007669"/>
    <property type="project" value="TreeGrafter"/>
</dbReference>
<dbReference type="InterPro" id="IPR001647">
    <property type="entry name" value="HTH_TetR"/>
</dbReference>
<dbReference type="KEGG" id="sdv:BN159_1746"/>
<dbReference type="InterPro" id="IPR036271">
    <property type="entry name" value="Tet_transcr_reg_TetR-rel_C_sf"/>
</dbReference>
<dbReference type="GO" id="GO:0046677">
    <property type="term" value="P:response to antibiotic"/>
    <property type="evidence" value="ECO:0007669"/>
    <property type="project" value="InterPro"/>
</dbReference>
<evidence type="ECO:0000256" key="4">
    <source>
        <dbReference type="PROSITE-ProRule" id="PRU00335"/>
    </source>
</evidence>
<evidence type="ECO:0000313" key="7">
    <source>
        <dbReference type="Proteomes" id="UP000008043"/>
    </source>
</evidence>
<dbReference type="InterPro" id="IPR009057">
    <property type="entry name" value="Homeodomain-like_sf"/>
</dbReference>
<gene>
    <name evidence="6" type="ORF">BN159_1746</name>
</gene>
<feature type="DNA-binding region" description="H-T-H motif" evidence="4">
    <location>
        <begin position="68"/>
        <end position="87"/>
    </location>
</feature>
<keyword evidence="7" id="KW-1185">Reference proteome</keyword>
<dbReference type="eggNOG" id="COG1309">
    <property type="taxonomic scope" value="Bacteria"/>
</dbReference>
<dbReference type="HOGENOM" id="CLU_069543_3_2_11"/>
<dbReference type="STRING" id="1214101.BN159_1746"/>
<feature type="domain" description="HTH tetR-type" evidence="5">
    <location>
        <begin position="45"/>
        <end position="105"/>
    </location>
</feature>
<dbReference type="GO" id="GO:0045892">
    <property type="term" value="P:negative regulation of DNA-templated transcription"/>
    <property type="evidence" value="ECO:0007669"/>
    <property type="project" value="InterPro"/>
</dbReference>
<protein>
    <submittedName>
        <fullName evidence="6">TetR family transcriptional regulator</fullName>
    </submittedName>
</protein>
<accession>K4QZ45</accession>
<evidence type="ECO:0000259" key="5">
    <source>
        <dbReference type="PROSITE" id="PS50977"/>
    </source>
</evidence>
<dbReference type="PANTHER" id="PTHR30055:SF234">
    <property type="entry name" value="HTH-TYPE TRANSCRIPTIONAL REGULATOR BETI"/>
    <property type="match status" value="1"/>
</dbReference>
<evidence type="ECO:0000256" key="1">
    <source>
        <dbReference type="ARBA" id="ARBA00023015"/>
    </source>
</evidence>
<dbReference type="AlphaFoldDB" id="K4QZ45"/>
<organism evidence="6 7">
    <name type="scientific">Streptomyces davaonensis (strain DSM 101723 / JCM 4913 / KCC S-0913 / 768)</name>
    <dbReference type="NCBI Taxonomy" id="1214101"/>
    <lineage>
        <taxon>Bacteria</taxon>
        <taxon>Bacillati</taxon>
        <taxon>Actinomycetota</taxon>
        <taxon>Actinomycetes</taxon>
        <taxon>Kitasatosporales</taxon>
        <taxon>Streptomycetaceae</taxon>
        <taxon>Streptomyces</taxon>
    </lineage>
</organism>
<dbReference type="InterPro" id="IPR003012">
    <property type="entry name" value="Tet_transcr_reg_TetR"/>
</dbReference>
<dbReference type="PROSITE" id="PS50977">
    <property type="entry name" value="HTH_TETR_2"/>
    <property type="match status" value="1"/>
</dbReference>
<dbReference type="Proteomes" id="UP000008043">
    <property type="component" value="Chromosome"/>
</dbReference>
<evidence type="ECO:0000313" key="6">
    <source>
        <dbReference type="EMBL" id="CCK26125.1"/>
    </source>
</evidence>
<dbReference type="SUPFAM" id="SSF48498">
    <property type="entry name" value="Tetracyclin repressor-like, C-terminal domain"/>
    <property type="match status" value="1"/>
</dbReference>